<feature type="compositionally biased region" description="Polar residues" evidence="7">
    <location>
        <begin position="109"/>
        <end position="128"/>
    </location>
</feature>
<reference evidence="9 10" key="1">
    <citation type="journal article" date="2018" name="Sci. Data">
        <title>The draft genome sequence of cork oak.</title>
        <authorList>
            <person name="Ramos A.M."/>
            <person name="Usie A."/>
            <person name="Barbosa P."/>
            <person name="Barros P.M."/>
            <person name="Capote T."/>
            <person name="Chaves I."/>
            <person name="Simoes F."/>
            <person name="Abreu I."/>
            <person name="Carrasquinho I."/>
            <person name="Faro C."/>
            <person name="Guimaraes J.B."/>
            <person name="Mendonca D."/>
            <person name="Nobrega F."/>
            <person name="Rodrigues L."/>
            <person name="Saibo N.J.M."/>
            <person name="Varela M.C."/>
            <person name="Egas C."/>
            <person name="Matos J."/>
            <person name="Miguel C.M."/>
            <person name="Oliveira M.M."/>
            <person name="Ricardo C.P."/>
            <person name="Goncalves S."/>
        </authorList>
    </citation>
    <scope>NUCLEOTIDE SEQUENCE [LARGE SCALE GENOMIC DNA]</scope>
    <source>
        <strain evidence="10">cv. HL8</strain>
    </source>
</reference>
<comment type="subcellular location">
    <subcellularLocation>
        <location evidence="1">Cytoplasm</location>
        <location evidence="1">Cytoskeleton</location>
    </subcellularLocation>
</comment>
<protein>
    <submittedName>
        <fullName evidence="9">Protein wvd2-like 5</fullName>
    </submittedName>
</protein>
<dbReference type="InterPro" id="IPR027329">
    <property type="entry name" value="TPX2_C"/>
</dbReference>
<keyword evidence="10" id="KW-1185">Reference proteome</keyword>
<sequence length="567" mass="62277">MGESIADVSRVEDKMGETITAASKPGMDVSVSFGRFDNDSLSWEKWSAFSSNKYLEEVEKCATPGSVAKKAAYFDAHYKKIAARKAEVMDQDNRIENDQLRPENLNVGDLTSNDSGAGSEFNASNSHGSTEEVVKQETNLVSEVIRAHGDDLKEDTPIRIEDQRSLAEGVKEENGGSVDSPRSSKPELTHLVKEEEEEEDTAVVEFQDIKEVSVAVVVKEEEEEEEEEEKEAALLESKDIKEVLHNLNAKIGNDPKVKQQKAKLDPPKESNKVTPLNKERNVARLNKKPASPVTKAASPVTKASHISTPKVSKAAPTSTALSASRSSTKKGNDLSLPTRKNPSIVESKKVAPKSLHISFSLGPTNSEQASLTTNRKSLIMEEMGDKDIVKRAFKSFQKNYNQPKSSGDERSPVPKQVATKGTEPMVSTSMTPQKENGGSLKAGGADKRSVKAAPSSFGLKSDGRAEKRKEFLKKLEEKSNAKEVEKTRLQSKSKEKKEAEIRKLRQSLNFKATPMPGFYRGPKMSKSTSDKEDAYEGIASPRDSCHNTLFSQRQIVTDEAQTAYLNG</sequence>
<dbReference type="EMBL" id="PKMF04000132">
    <property type="protein sequence ID" value="KAK7848097.1"/>
    <property type="molecule type" value="Genomic_DNA"/>
</dbReference>
<gene>
    <name evidence="9" type="primary">WDL5_0</name>
    <name evidence="9" type="ORF">CFP56_005581</name>
</gene>
<dbReference type="Pfam" id="PF06886">
    <property type="entry name" value="TPX2"/>
    <property type="match status" value="1"/>
</dbReference>
<name>A0AAW0LAI4_QUESU</name>
<evidence type="ECO:0000256" key="7">
    <source>
        <dbReference type="SAM" id="MobiDB-lite"/>
    </source>
</evidence>
<proteinExistence type="inferred from homology"/>
<keyword evidence="6" id="KW-0175">Coiled coil</keyword>
<feature type="compositionally biased region" description="Basic and acidic residues" evidence="7">
    <location>
        <begin position="145"/>
        <end position="174"/>
    </location>
</feature>
<keyword evidence="5" id="KW-0206">Cytoskeleton</keyword>
<evidence type="ECO:0000256" key="1">
    <source>
        <dbReference type="ARBA" id="ARBA00004245"/>
    </source>
</evidence>
<evidence type="ECO:0000259" key="8">
    <source>
        <dbReference type="Pfam" id="PF06886"/>
    </source>
</evidence>
<feature type="region of interest" description="Disordered" evidence="7">
    <location>
        <begin position="399"/>
        <end position="544"/>
    </location>
</feature>
<accession>A0AAW0LAI4</accession>
<evidence type="ECO:0000256" key="2">
    <source>
        <dbReference type="ARBA" id="ARBA00005885"/>
    </source>
</evidence>
<evidence type="ECO:0000256" key="4">
    <source>
        <dbReference type="ARBA" id="ARBA00022701"/>
    </source>
</evidence>
<feature type="compositionally biased region" description="Low complexity" evidence="7">
    <location>
        <begin position="312"/>
        <end position="326"/>
    </location>
</feature>
<evidence type="ECO:0000313" key="10">
    <source>
        <dbReference type="Proteomes" id="UP000237347"/>
    </source>
</evidence>
<evidence type="ECO:0000313" key="9">
    <source>
        <dbReference type="EMBL" id="KAK7848097.1"/>
    </source>
</evidence>
<feature type="coiled-coil region" evidence="6">
    <location>
        <begin position="209"/>
        <end position="238"/>
    </location>
</feature>
<feature type="compositionally biased region" description="Basic and acidic residues" evidence="7">
    <location>
        <begin position="253"/>
        <end position="282"/>
    </location>
</feature>
<feature type="region of interest" description="Disordered" evidence="7">
    <location>
        <begin position="93"/>
        <end position="203"/>
    </location>
</feature>
<keyword evidence="3" id="KW-0963">Cytoplasm</keyword>
<feature type="compositionally biased region" description="Basic and acidic residues" evidence="7">
    <location>
        <begin position="461"/>
        <end position="503"/>
    </location>
</feature>
<dbReference type="GO" id="GO:0005874">
    <property type="term" value="C:microtubule"/>
    <property type="evidence" value="ECO:0007669"/>
    <property type="project" value="UniProtKB-KW"/>
</dbReference>
<dbReference type="PANTHER" id="PTHR47286">
    <property type="entry name" value="F3I6.9 PROTEIN"/>
    <property type="match status" value="1"/>
</dbReference>
<feature type="compositionally biased region" description="Polar residues" evidence="7">
    <location>
        <begin position="425"/>
        <end position="436"/>
    </location>
</feature>
<comment type="caution">
    <text evidence="9">The sequence shown here is derived from an EMBL/GenBank/DDBJ whole genome shotgun (WGS) entry which is preliminary data.</text>
</comment>
<feature type="domain" description="TPX2 C-terminal" evidence="8">
    <location>
        <begin position="457"/>
        <end position="527"/>
    </location>
</feature>
<dbReference type="AlphaFoldDB" id="A0AAW0LAI4"/>
<dbReference type="Proteomes" id="UP000237347">
    <property type="component" value="Unassembled WGS sequence"/>
</dbReference>
<comment type="similarity">
    <text evidence="2">Belongs to the TPX2 family.</text>
</comment>
<feature type="region of interest" description="Disordered" evidence="7">
    <location>
        <begin position="250"/>
        <end position="351"/>
    </location>
</feature>
<keyword evidence="4" id="KW-0493">Microtubule</keyword>
<feature type="compositionally biased region" description="Basic and acidic residues" evidence="7">
    <location>
        <begin position="182"/>
        <end position="193"/>
    </location>
</feature>
<organism evidence="9 10">
    <name type="scientific">Quercus suber</name>
    <name type="common">Cork oak</name>
    <dbReference type="NCBI Taxonomy" id="58331"/>
    <lineage>
        <taxon>Eukaryota</taxon>
        <taxon>Viridiplantae</taxon>
        <taxon>Streptophyta</taxon>
        <taxon>Embryophyta</taxon>
        <taxon>Tracheophyta</taxon>
        <taxon>Spermatophyta</taxon>
        <taxon>Magnoliopsida</taxon>
        <taxon>eudicotyledons</taxon>
        <taxon>Gunneridae</taxon>
        <taxon>Pentapetalae</taxon>
        <taxon>rosids</taxon>
        <taxon>fabids</taxon>
        <taxon>Fagales</taxon>
        <taxon>Fagaceae</taxon>
        <taxon>Quercus</taxon>
    </lineage>
</organism>
<evidence type="ECO:0000256" key="3">
    <source>
        <dbReference type="ARBA" id="ARBA00022490"/>
    </source>
</evidence>
<evidence type="ECO:0000256" key="5">
    <source>
        <dbReference type="ARBA" id="ARBA00023212"/>
    </source>
</evidence>
<evidence type="ECO:0000256" key="6">
    <source>
        <dbReference type="SAM" id="Coils"/>
    </source>
</evidence>
<dbReference type="PANTHER" id="PTHR47286:SF2">
    <property type="entry name" value="F3I6.9 PROTEIN"/>
    <property type="match status" value="1"/>
</dbReference>